<accession>A0A917DYN9</accession>
<keyword evidence="2 7" id="KW-0813">Transport</keyword>
<keyword evidence="4 7" id="KW-0812">Transmembrane</keyword>
<dbReference type="PANTHER" id="PTHR43227:SF11">
    <property type="entry name" value="BLL4140 PROTEIN"/>
    <property type="match status" value="1"/>
</dbReference>
<dbReference type="PROSITE" id="PS50928">
    <property type="entry name" value="ABC_TM1"/>
    <property type="match status" value="1"/>
</dbReference>
<proteinExistence type="inferred from homology"/>
<dbReference type="RefSeq" id="WP_308422827.1">
    <property type="nucleotide sequence ID" value="NZ_BMHP01000003.1"/>
</dbReference>
<feature type="transmembrane region" description="Helical" evidence="7">
    <location>
        <begin position="87"/>
        <end position="108"/>
    </location>
</feature>
<comment type="subcellular location">
    <subcellularLocation>
        <location evidence="1 7">Cell membrane</location>
        <topology evidence="1 7">Multi-pass membrane protein</topology>
    </subcellularLocation>
</comment>
<dbReference type="InterPro" id="IPR050809">
    <property type="entry name" value="UgpAE/MalFG_permease"/>
</dbReference>
<protein>
    <submittedName>
        <fullName evidence="9">Multiple-sugar transport system permease YteP</fullName>
    </submittedName>
</protein>
<keyword evidence="6 7" id="KW-0472">Membrane</keyword>
<name>A0A917DYN9_9BACL</name>
<dbReference type="PANTHER" id="PTHR43227">
    <property type="entry name" value="BLL4140 PROTEIN"/>
    <property type="match status" value="1"/>
</dbReference>
<evidence type="ECO:0000256" key="7">
    <source>
        <dbReference type="RuleBase" id="RU363032"/>
    </source>
</evidence>
<reference evidence="9" key="1">
    <citation type="journal article" date="2014" name="Int. J. Syst. Evol. Microbiol.">
        <title>Complete genome sequence of Corynebacterium casei LMG S-19264T (=DSM 44701T), isolated from a smear-ripened cheese.</title>
        <authorList>
            <consortium name="US DOE Joint Genome Institute (JGI-PGF)"/>
            <person name="Walter F."/>
            <person name="Albersmeier A."/>
            <person name="Kalinowski J."/>
            <person name="Ruckert C."/>
        </authorList>
    </citation>
    <scope>NUCLEOTIDE SEQUENCE</scope>
    <source>
        <strain evidence="9">CGMCC 1.15178</strain>
    </source>
</reference>
<evidence type="ECO:0000259" key="8">
    <source>
        <dbReference type="PROSITE" id="PS50928"/>
    </source>
</evidence>
<evidence type="ECO:0000256" key="3">
    <source>
        <dbReference type="ARBA" id="ARBA00022475"/>
    </source>
</evidence>
<keyword evidence="10" id="KW-1185">Reference proteome</keyword>
<dbReference type="SUPFAM" id="SSF161098">
    <property type="entry name" value="MetI-like"/>
    <property type="match status" value="1"/>
</dbReference>
<sequence length="311" mass="35781">MRTVTKVHLEKEGWIKNIRKYKALYLMVFPGVLYFIMFRYIPLGGIIIAFQDYMIFKGILGSPFVGFKHFESLFSYAQFWRVLKNTAIIGFYNIVFVFPVPIFLALLFNEIRHLAYKRTLQTIYYVPHFFSWVIISALTVQFLSLSGIVNSVRELLGFEAFLFMQSEAYFRMILILTSIWKEAGWGTIILLAAISSINPEIYEAAMADGASRLRQMFNITLPLLMPTIVVLLLLNIGNFLDLSFDQIYNLLSPMTYPVGDVIDTYVYRVGIIQGQYSSTTAIGLFQSLIGIILVVFFNSLARRYQEEGGLW</sequence>
<comment type="caution">
    <text evidence="9">The sequence shown here is derived from an EMBL/GenBank/DDBJ whole genome shotgun (WGS) entry which is preliminary data.</text>
</comment>
<dbReference type="EMBL" id="BMHP01000003">
    <property type="protein sequence ID" value="GGD82700.1"/>
    <property type="molecule type" value="Genomic_DNA"/>
</dbReference>
<dbReference type="InterPro" id="IPR000515">
    <property type="entry name" value="MetI-like"/>
</dbReference>
<dbReference type="GO" id="GO:0005886">
    <property type="term" value="C:plasma membrane"/>
    <property type="evidence" value="ECO:0007669"/>
    <property type="project" value="UniProtKB-SubCell"/>
</dbReference>
<dbReference type="Gene3D" id="1.10.3720.10">
    <property type="entry name" value="MetI-like"/>
    <property type="match status" value="1"/>
</dbReference>
<evidence type="ECO:0000256" key="6">
    <source>
        <dbReference type="ARBA" id="ARBA00023136"/>
    </source>
</evidence>
<evidence type="ECO:0000313" key="9">
    <source>
        <dbReference type="EMBL" id="GGD82700.1"/>
    </source>
</evidence>
<feature type="transmembrane region" description="Helical" evidence="7">
    <location>
        <begin position="281"/>
        <end position="301"/>
    </location>
</feature>
<dbReference type="Pfam" id="PF00528">
    <property type="entry name" value="BPD_transp_1"/>
    <property type="match status" value="1"/>
</dbReference>
<evidence type="ECO:0000256" key="5">
    <source>
        <dbReference type="ARBA" id="ARBA00022989"/>
    </source>
</evidence>
<dbReference type="InterPro" id="IPR035906">
    <property type="entry name" value="MetI-like_sf"/>
</dbReference>
<evidence type="ECO:0000256" key="1">
    <source>
        <dbReference type="ARBA" id="ARBA00004651"/>
    </source>
</evidence>
<evidence type="ECO:0000313" key="10">
    <source>
        <dbReference type="Proteomes" id="UP000612456"/>
    </source>
</evidence>
<feature type="transmembrane region" description="Helical" evidence="7">
    <location>
        <begin position="129"/>
        <end position="149"/>
    </location>
</feature>
<feature type="domain" description="ABC transmembrane type-1" evidence="8">
    <location>
        <begin position="83"/>
        <end position="297"/>
    </location>
</feature>
<reference evidence="9" key="2">
    <citation type="submission" date="2020-09" db="EMBL/GenBank/DDBJ databases">
        <authorList>
            <person name="Sun Q."/>
            <person name="Zhou Y."/>
        </authorList>
    </citation>
    <scope>NUCLEOTIDE SEQUENCE</scope>
    <source>
        <strain evidence="9">CGMCC 1.15178</strain>
    </source>
</reference>
<feature type="transmembrane region" description="Helical" evidence="7">
    <location>
        <begin position="24"/>
        <end position="50"/>
    </location>
</feature>
<gene>
    <name evidence="9" type="primary">yteP</name>
    <name evidence="9" type="ORF">GCM10010911_46080</name>
</gene>
<dbReference type="AlphaFoldDB" id="A0A917DYN9"/>
<evidence type="ECO:0000256" key="4">
    <source>
        <dbReference type="ARBA" id="ARBA00022692"/>
    </source>
</evidence>
<keyword evidence="5 7" id="KW-1133">Transmembrane helix</keyword>
<dbReference type="Proteomes" id="UP000612456">
    <property type="component" value="Unassembled WGS sequence"/>
</dbReference>
<comment type="similarity">
    <text evidence="7">Belongs to the binding-protein-dependent transport system permease family.</text>
</comment>
<evidence type="ECO:0000256" key="2">
    <source>
        <dbReference type="ARBA" id="ARBA00022448"/>
    </source>
</evidence>
<dbReference type="CDD" id="cd06261">
    <property type="entry name" value="TM_PBP2"/>
    <property type="match status" value="1"/>
</dbReference>
<feature type="transmembrane region" description="Helical" evidence="7">
    <location>
        <begin position="216"/>
        <end position="236"/>
    </location>
</feature>
<organism evidence="9 10">
    <name type="scientific">Paenibacillus nasutitermitis</name>
    <dbReference type="NCBI Taxonomy" id="1652958"/>
    <lineage>
        <taxon>Bacteria</taxon>
        <taxon>Bacillati</taxon>
        <taxon>Bacillota</taxon>
        <taxon>Bacilli</taxon>
        <taxon>Bacillales</taxon>
        <taxon>Paenibacillaceae</taxon>
        <taxon>Paenibacillus</taxon>
    </lineage>
</organism>
<feature type="transmembrane region" description="Helical" evidence="7">
    <location>
        <begin position="169"/>
        <end position="195"/>
    </location>
</feature>
<dbReference type="GO" id="GO:0055085">
    <property type="term" value="P:transmembrane transport"/>
    <property type="evidence" value="ECO:0007669"/>
    <property type="project" value="InterPro"/>
</dbReference>
<keyword evidence="3" id="KW-1003">Cell membrane</keyword>